<sequence>MPVTNIIHQLAQIEKSVMPGATVYENLPESVGSLPVVLHYLSNGTIPFGDRDVTYNVTHNIEARILFSRMDLPSSDAEAKRWIEPMRAAIDKDSQLGKTAFNSGLTGYRYGQMEYANTTYVALILTIQAIEKVVAGEVPES</sequence>
<keyword evidence="2" id="KW-1185">Reference proteome</keyword>
<accession>A0ABW1WA12</accession>
<dbReference type="RefSeq" id="WP_253077315.1">
    <property type="nucleotide sequence ID" value="NZ_JAMXWN010000019.1"/>
</dbReference>
<name>A0ABW1WA12_9BACL</name>
<protein>
    <submittedName>
        <fullName evidence="1">Uncharacterized protein</fullName>
    </submittedName>
</protein>
<organism evidence="1 2">
    <name type="scientific">Sporolactobacillus kofuensis</name>
    <dbReference type="NCBI Taxonomy" id="269672"/>
    <lineage>
        <taxon>Bacteria</taxon>
        <taxon>Bacillati</taxon>
        <taxon>Bacillota</taxon>
        <taxon>Bacilli</taxon>
        <taxon>Bacillales</taxon>
        <taxon>Sporolactobacillaceae</taxon>
        <taxon>Sporolactobacillus</taxon>
    </lineage>
</organism>
<reference evidence="2" key="1">
    <citation type="journal article" date="2019" name="Int. J. Syst. Evol. Microbiol.">
        <title>The Global Catalogue of Microorganisms (GCM) 10K type strain sequencing project: providing services to taxonomists for standard genome sequencing and annotation.</title>
        <authorList>
            <consortium name="The Broad Institute Genomics Platform"/>
            <consortium name="The Broad Institute Genome Sequencing Center for Infectious Disease"/>
            <person name="Wu L."/>
            <person name="Ma J."/>
        </authorList>
    </citation>
    <scope>NUCLEOTIDE SEQUENCE [LARGE SCALE GENOMIC DNA]</scope>
    <source>
        <strain evidence="2">CCUG 42001</strain>
    </source>
</reference>
<evidence type="ECO:0000313" key="1">
    <source>
        <dbReference type="EMBL" id="MFC6385206.1"/>
    </source>
</evidence>
<dbReference type="EMBL" id="JBHSTQ010000001">
    <property type="protein sequence ID" value="MFC6385206.1"/>
    <property type="molecule type" value="Genomic_DNA"/>
</dbReference>
<comment type="caution">
    <text evidence="1">The sequence shown here is derived from an EMBL/GenBank/DDBJ whole genome shotgun (WGS) entry which is preliminary data.</text>
</comment>
<dbReference type="Proteomes" id="UP001596267">
    <property type="component" value="Unassembled WGS sequence"/>
</dbReference>
<gene>
    <name evidence="1" type="ORF">ACFP7A_01215</name>
</gene>
<proteinExistence type="predicted"/>
<evidence type="ECO:0000313" key="2">
    <source>
        <dbReference type="Proteomes" id="UP001596267"/>
    </source>
</evidence>